<protein>
    <submittedName>
        <fullName evidence="1">Uncharacterized protein</fullName>
    </submittedName>
</protein>
<sequence length="92" mass="10509">MKPCEWCGNQKASACQAAVYWELPDGTRAIEITETPAFACSSCGMTYQEEAVIAEIENQLFLVNAKKLPETLTYQELMETERILKRNYFDFS</sequence>
<proteinExistence type="predicted"/>
<dbReference type="STRING" id="1155777.BANAU_2075"/>
<accession>A0A1D9PKH6</accession>
<dbReference type="CDD" id="cd12870">
    <property type="entry name" value="MqsA"/>
    <property type="match status" value="1"/>
</dbReference>
<dbReference type="NCBIfam" id="TIGR03831">
    <property type="entry name" value="YgiT_finger"/>
    <property type="match status" value="1"/>
</dbReference>
<dbReference type="AlphaFoldDB" id="A0A1D9PKH6"/>
<evidence type="ECO:0000313" key="1">
    <source>
        <dbReference type="EMBL" id="QOY28660.1"/>
    </source>
</evidence>
<reference evidence="2" key="1">
    <citation type="submission" date="2020-10" db="EMBL/GenBank/DDBJ databases">
        <title>Complete genome sequence of Bacillus velezensis NST6.</title>
        <authorList>
            <person name="Choi J."/>
        </authorList>
    </citation>
    <scope>NUCLEOTIDE SEQUENCE [LARGE SCALE GENOMIC DNA]</scope>
    <source>
        <strain evidence="2">NST6</strain>
    </source>
</reference>
<dbReference type="KEGG" id="bmp:NG74_02030"/>
<evidence type="ECO:0000313" key="2">
    <source>
        <dbReference type="Proteomes" id="UP000587477"/>
    </source>
</evidence>
<gene>
    <name evidence="1" type="ORF">BACVE_003701</name>
</gene>
<dbReference type="InterPro" id="IPR022453">
    <property type="entry name" value="Znf_MqsA-type"/>
</dbReference>
<dbReference type="InterPro" id="IPR022451">
    <property type="entry name" value="CHP03829_YokU"/>
</dbReference>
<dbReference type="EMBL" id="CP063687">
    <property type="protein sequence ID" value="QOY28660.1"/>
    <property type="molecule type" value="Genomic_DNA"/>
</dbReference>
<name>A0A1D9PKH6_BACVE</name>
<dbReference type="NCBIfam" id="TIGR03829">
    <property type="entry name" value="YokU_near_AblA"/>
    <property type="match status" value="1"/>
</dbReference>
<organism evidence="1 2">
    <name type="scientific">Bacillus velezensis</name>
    <dbReference type="NCBI Taxonomy" id="492670"/>
    <lineage>
        <taxon>Bacteria</taxon>
        <taxon>Bacillati</taxon>
        <taxon>Bacillota</taxon>
        <taxon>Bacilli</taxon>
        <taxon>Bacillales</taxon>
        <taxon>Bacillaceae</taxon>
        <taxon>Bacillus</taxon>
        <taxon>Bacillus amyloliquefaciens group</taxon>
    </lineage>
</organism>
<accession>A0A2D3DPR0</accession>
<dbReference type="Proteomes" id="UP000587477">
    <property type="component" value="Chromosome"/>
</dbReference>
<dbReference type="GeneID" id="93081080"/>
<dbReference type="OMA" id="RNYFDFS"/>
<dbReference type="RefSeq" id="WP_012117773.1">
    <property type="nucleotide sequence ID" value="NZ_AP018402.1"/>
</dbReference>
<dbReference type="Pfam" id="PF14122">
    <property type="entry name" value="YokU"/>
    <property type="match status" value="1"/>
</dbReference>